<protein>
    <submittedName>
        <fullName evidence="3">CCHC-type domain-containing protein</fullName>
    </submittedName>
</protein>
<organism evidence="2 3">
    <name type="scientific">Romanomermis culicivorax</name>
    <name type="common">Nematode worm</name>
    <dbReference type="NCBI Taxonomy" id="13658"/>
    <lineage>
        <taxon>Eukaryota</taxon>
        <taxon>Metazoa</taxon>
        <taxon>Ecdysozoa</taxon>
        <taxon>Nematoda</taxon>
        <taxon>Enoplea</taxon>
        <taxon>Dorylaimia</taxon>
        <taxon>Mermithida</taxon>
        <taxon>Mermithoidea</taxon>
        <taxon>Mermithidae</taxon>
        <taxon>Romanomermis</taxon>
    </lineage>
</organism>
<dbReference type="AlphaFoldDB" id="A0A915JU89"/>
<name>A0A915JU89_ROMCU</name>
<dbReference type="Proteomes" id="UP000887565">
    <property type="component" value="Unplaced"/>
</dbReference>
<keyword evidence="2" id="KW-1185">Reference proteome</keyword>
<proteinExistence type="predicted"/>
<dbReference type="WBParaSite" id="nRc.2.0.1.t29629-RA">
    <property type="protein sequence ID" value="nRc.2.0.1.t29629-RA"/>
    <property type="gene ID" value="nRc.2.0.1.g29629"/>
</dbReference>
<evidence type="ECO:0000256" key="1">
    <source>
        <dbReference type="SAM" id="MobiDB-lite"/>
    </source>
</evidence>
<evidence type="ECO:0000313" key="3">
    <source>
        <dbReference type="WBParaSite" id="nRc.2.0.1.t29629-RA"/>
    </source>
</evidence>
<evidence type="ECO:0000313" key="2">
    <source>
        <dbReference type="Proteomes" id="UP000887565"/>
    </source>
</evidence>
<sequence length="128" mass="14474">MTGHYKAKKKVVSQHQQGSKKQLKPDKFQSCPGCKEGHPCSECRFGDAVCLKCNKVGHTASVCQAKVPSKKKFHGKGKQQHQPCWKANTREDVNAYLKKLHAERLWLCKCASKRANPINYHKSIISKK</sequence>
<reference evidence="3" key="1">
    <citation type="submission" date="2022-11" db="UniProtKB">
        <authorList>
            <consortium name="WormBaseParasite"/>
        </authorList>
    </citation>
    <scope>IDENTIFICATION</scope>
</reference>
<accession>A0A915JU89</accession>
<feature type="region of interest" description="Disordered" evidence="1">
    <location>
        <begin position="1"/>
        <end position="35"/>
    </location>
</feature>
<feature type="compositionally biased region" description="Basic residues" evidence="1">
    <location>
        <begin position="1"/>
        <end position="12"/>
    </location>
</feature>